<dbReference type="Proteomes" id="UP000595278">
    <property type="component" value="Chromosome"/>
</dbReference>
<comment type="function">
    <text evidence="2">Destroys radicals which are normally produced within the cells and which are toxic to biological systems.</text>
</comment>
<dbReference type="InterPro" id="IPR001424">
    <property type="entry name" value="SOD_Cu_Zn_dom"/>
</dbReference>
<dbReference type="GO" id="GO:0005507">
    <property type="term" value="F:copper ion binding"/>
    <property type="evidence" value="ECO:0007669"/>
    <property type="project" value="InterPro"/>
</dbReference>
<proteinExistence type="inferred from homology"/>
<dbReference type="NCBIfam" id="NF007628">
    <property type="entry name" value="PRK10290.1"/>
    <property type="match status" value="1"/>
</dbReference>
<gene>
    <name evidence="5" type="ORF">JHT90_07000</name>
</gene>
<dbReference type="EC" id="1.15.1.1" evidence="2"/>
<dbReference type="CDD" id="cd00305">
    <property type="entry name" value="Cu-Zn_Superoxide_Dismutase"/>
    <property type="match status" value="1"/>
</dbReference>
<dbReference type="AlphaFoldDB" id="A0A974NHK0"/>
<reference evidence="5 6" key="1">
    <citation type="submission" date="2021-01" db="EMBL/GenBank/DDBJ databases">
        <title>Entomomonas sp. F2A isolated from a house cricket (Acheta domesticus).</title>
        <authorList>
            <person name="Spergser J."/>
            <person name="Busse H.-J."/>
        </authorList>
    </citation>
    <scope>NUCLEOTIDE SEQUENCE [LARGE SCALE GENOMIC DNA]</scope>
    <source>
        <strain evidence="5 6">F2A</strain>
    </source>
</reference>
<dbReference type="InterPro" id="IPR036423">
    <property type="entry name" value="SOD-like_Cu/Zn_dom_sf"/>
</dbReference>
<organism evidence="5 6">
    <name type="scientific">Entomomonas asaccharolytica</name>
    <dbReference type="NCBI Taxonomy" id="2785331"/>
    <lineage>
        <taxon>Bacteria</taxon>
        <taxon>Pseudomonadati</taxon>
        <taxon>Pseudomonadota</taxon>
        <taxon>Gammaproteobacteria</taxon>
        <taxon>Pseudomonadales</taxon>
        <taxon>Pseudomonadaceae</taxon>
        <taxon>Entomomonas</taxon>
    </lineage>
</organism>
<feature type="domain" description="Superoxide dismutase copper/zinc binding" evidence="4">
    <location>
        <begin position="39"/>
        <end position="174"/>
    </location>
</feature>
<dbReference type="PANTHER" id="PTHR10003">
    <property type="entry name" value="SUPEROXIDE DISMUTASE CU-ZN -RELATED"/>
    <property type="match status" value="1"/>
</dbReference>
<dbReference type="PROSITE" id="PS00332">
    <property type="entry name" value="SOD_CU_ZN_2"/>
    <property type="match status" value="1"/>
</dbReference>
<dbReference type="Gene3D" id="2.60.40.200">
    <property type="entry name" value="Superoxide dismutase, copper/zinc binding domain"/>
    <property type="match status" value="1"/>
</dbReference>
<comment type="cofactor">
    <cofactor evidence="2">
        <name>Zn(2+)</name>
        <dbReference type="ChEBI" id="CHEBI:29105"/>
    </cofactor>
    <text evidence="2">Binds 1 zinc ion per subunit.</text>
</comment>
<evidence type="ECO:0000256" key="2">
    <source>
        <dbReference type="RuleBase" id="RU000393"/>
    </source>
</evidence>
<feature type="signal peptide" evidence="3">
    <location>
        <begin position="1"/>
        <end position="19"/>
    </location>
</feature>
<keyword evidence="2" id="KW-0186">Copper</keyword>
<keyword evidence="2" id="KW-0862">Zinc</keyword>
<dbReference type="InterPro" id="IPR018152">
    <property type="entry name" value="SOD_Cu/Zn_BS"/>
</dbReference>
<evidence type="ECO:0000259" key="4">
    <source>
        <dbReference type="Pfam" id="PF00080"/>
    </source>
</evidence>
<keyword evidence="2" id="KW-0560">Oxidoreductase</keyword>
<comment type="cofactor">
    <cofactor evidence="2">
        <name>Cu cation</name>
        <dbReference type="ChEBI" id="CHEBI:23378"/>
    </cofactor>
    <text evidence="2">Binds 1 copper ion per subunit.</text>
</comment>
<evidence type="ECO:0000256" key="1">
    <source>
        <dbReference type="ARBA" id="ARBA00010457"/>
    </source>
</evidence>
<evidence type="ECO:0000256" key="3">
    <source>
        <dbReference type="SAM" id="SignalP"/>
    </source>
</evidence>
<comment type="similarity">
    <text evidence="1 2">Belongs to the Cu-Zn superoxide dismutase family.</text>
</comment>
<feature type="chain" id="PRO_5038099491" description="Superoxide dismutase [Cu-Zn]" evidence="3">
    <location>
        <begin position="20"/>
        <end position="175"/>
    </location>
</feature>
<dbReference type="Pfam" id="PF00080">
    <property type="entry name" value="Sod_Cu"/>
    <property type="match status" value="1"/>
</dbReference>
<keyword evidence="2" id="KW-0479">Metal-binding</keyword>
<dbReference type="EMBL" id="CP067393">
    <property type="protein sequence ID" value="QQP86985.1"/>
    <property type="molecule type" value="Genomic_DNA"/>
</dbReference>
<dbReference type="InterPro" id="IPR024134">
    <property type="entry name" value="SOD_Cu/Zn_/chaperone"/>
</dbReference>
<dbReference type="RefSeq" id="WP_201095515.1">
    <property type="nucleotide sequence ID" value="NZ_CP067393.1"/>
</dbReference>
<accession>A0A974NHK0</accession>
<evidence type="ECO:0000313" key="6">
    <source>
        <dbReference type="Proteomes" id="UP000595278"/>
    </source>
</evidence>
<dbReference type="KEGG" id="eaz:JHT90_07000"/>
<keyword evidence="3" id="KW-0732">Signal</keyword>
<name>A0A974NHK0_9GAMM</name>
<comment type="catalytic activity">
    <reaction evidence="2">
        <text>2 superoxide + 2 H(+) = H2O2 + O2</text>
        <dbReference type="Rhea" id="RHEA:20696"/>
        <dbReference type="ChEBI" id="CHEBI:15378"/>
        <dbReference type="ChEBI" id="CHEBI:15379"/>
        <dbReference type="ChEBI" id="CHEBI:16240"/>
        <dbReference type="ChEBI" id="CHEBI:18421"/>
        <dbReference type="EC" id="1.15.1.1"/>
    </reaction>
</comment>
<protein>
    <recommendedName>
        <fullName evidence="2">Superoxide dismutase [Cu-Zn]</fullName>
        <ecNumber evidence="2">1.15.1.1</ecNumber>
    </recommendedName>
</protein>
<dbReference type="SUPFAM" id="SSF49329">
    <property type="entry name" value="Cu,Zn superoxide dismutase-like"/>
    <property type="match status" value="1"/>
</dbReference>
<keyword evidence="6" id="KW-1185">Reference proteome</keyword>
<evidence type="ECO:0000313" key="5">
    <source>
        <dbReference type="EMBL" id="QQP86985.1"/>
    </source>
</evidence>
<dbReference type="GO" id="GO:0004784">
    <property type="term" value="F:superoxide dismutase activity"/>
    <property type="evidence" value="ECO:0007669"/>
    <property type="project" value="UniProtKB-EC"/>
</dbReference>
<sequence>MKTTLTLITGGLLALQVHAASIEVPMHVATEKGVGDSIGTVTITETEYGLLFTPNLKGLEPAGMRGFHIHEKASCEPAEKDGKMQAALAAGGHFDPTKTDKHLGPYDKDGHLGDIPPLYIAQDGTATYPVLAPRIKKLDEIKNTAIMVHAGGDNNSDHPMPLGGGGARFACGIIK</sequence>